<gene>
    <name evidence="2" type="ORF">J3U88_27450</name>
</gene>
<name>A0A8J7QJV7_9BACT</name>
<sequence length="345" mass="39348">MRAAMIWLILLLPWFHAGEAVTPETGAKARGLTPFFRGMTISCQGWGAEWADAGFADELRTLQGLGVNAVATHPYARIHADGSIRWRSWRANRVPDYVLHPLRTTQRAGLHKMVKPHLAYWGSPFSWRGDITFADPAAQRRFFDDYQKWIVALARDTSSADLFVVGTELDRMVHHEAEWRRIIAAVRAVTDAPLTFASNWDSYHKVPFWDALDYVGIQAYFPLTQNPTPDSAAIRAGWQAVMGNLKTYHRKVGKPILFTELGYNRSRLAAAQPWDYKRDSSNEAAALQAQCLRIGLQVLAENADWCHGAFLWKWFVGDAAYENFYLKEPRLTAEIRRVWLTKTLR</sequence>
<dbReference type="SUPFAM" id="SSF51445">
    <property type="entry name" value="(Trans)glycosidases"/>
    <property type="match status" value="1"/>
</dbReference>
<dbReference type="InterPro" id="IPR055151">
    <property type="entry name" value="GH113"/>
</dbReference>
<comment type="caution">
    <text evidence="2">The sequence shown here is derived from an EMBL/GenBank/DDBJ whole genome shotgun (WGS) entry which is preliminary data.</text>
</comment>
<feature type="signal peptide" evidence="1">
    <location>
        <begin position="1"/>
        <end position="17"/>
    </location>
</feature>
<dbReference type="EMBL" id="JAFREP010000033">
    <property type="protein sequence ID" value="MBO1322241.1"/>
    <property type="molecule type" value="Genomic_DNA"/>
</dbReference>
<dbReference type="Gene3D" id="3.20.20.80">
    <property type="entry name" value="Glycosidases"/>
    <property type="match status" value="1"/>
</dbReference>
<evidence type="ECO:0000313" key="3">
    <source>
        <dbReference type="Proteomes" id="UP000664417"/>
    </source>
</evidence>
<evidence type="ECO:0000256" key="1">
    <source>
        <dbReference type="SAM" id="SignalP"/>
    </source>
</evidence>
<organism evidence="2 3">
    <name type="scientific">Acanthopleuribacter pedis</name>
    <dbReference type="NCBI Taxonomy" id="442870"/>
    <lineage>
        <taxon>Bacteria</taxon>
        <taxon>Pseudomonadati</taxon>
        <taxon>Acidobacteriota</taxon>
        <taxon>Holophagae</taxon>
        <taxon>Acanthopleuribacterales</taxon>
        <taxon>Acanthopleuribacteraceae</taxon>
        <taxon>Acanthopleuribacter</taxon>
    </lineage>
</organism>
<dbReference type="Proteomes" id="UP000664417">
    <property type="component" value="Unassembled WGS sequence"/>
</dbReference>
<accession>A0A8J7QJV7</accession>
<keyword evidence="1" id="KW-0732">Signal</keyword>
<feature type="chain" id="PRO_5035238620" description="GTA TIM-barrel-like domain-containing protein" evidence="1">
    <location>
        <begin position="18"/>
        <end position="345"/>
    </location>
</feature>
<evidence type="ECO:0000313" key="2">
    <source>
        <dbReference type="EMBL" id="MBO1322241.1"/>
    </source>
</evidence>
<protein>
    <recommendedName>
        <fullName evidence="4">GTA TIM-barrel-like domain-containing protein</fullName>
    </recommendedName>
</protein>
<keyword evidence="3" id="KW-1185">Reference proteome</keyword>
<proteinExistence type="predicted"/>
<dbReference type="Pfam" id="PF22612">
    <property type="entry name" value="GH113"/>
    <property type="match status" value="1"/>
</dbReference>
<dbReference type="AlphaFoldDB" id="A0A8J7QJV7"/>
<dbReference type="InterPro" id="IPR017853">
    <property type="entry name" value="GH"/>
</dbReference>
<evidence type="ECO:0008006" key="4">
    <source>
        <dbReference type="Google" id="ProtNLM"/>
    </source>
</evidence>
<reference evidence="2" key="1">
    <citation type="submission" date="2021-03" db="EMBL/GenBank/DDBJ databases">
        <authorList>
            <person name="Wang G."/>
        </authorList>
    </citation>
    <scope>NUCLEOTIDE SEQUENCE</scope>
    <source>
        <strain evidence="2">KCTC 12899</strain>
    </source>
</reference>
<dbReference type="CDD" id="cd19608">
    <property type="entry name" value="GH113_mannanase-like"/>
    <property type="match status" value="1"/>
</dbReference>
<dbReference type="RefSeq" id="WP_207862213.1">
    <property type="nucleotide sequence ID" value="NZ_JAFREP010000033.1"/>
</dbReference>